<evidence type="ECO:0000313" key="1">
    <source>
        <dbReference type="EMBL" id="OEJ73474.1"/>
    </source>
</evidence>
<reference evidence="1" key="1">
    <citation type="submission" date="2016-09" db="EMBL/GenBank/DDBJ databases">
        <title>Draft genome of thermotolerant cyanobacterium Desertifilum sp. strain IPPAS B-1220.</title>
        <authorList>
            <person name="Sinetova M.A."/>
            <person name="Bolakhan K."/>
            <person name="Zayadan B.K."/>
            <person name="Mironov K.S."/>
            <person name="Ustinova V."/>
            <person name="Kupriyanova E.V."/>
            <person name="Sidorov R.A."/>
            <person name="Skrypnik A.N."/>
            <person name="Gogoleva N.E."/>
            <person name="Gogolev Y.V."/>
            <person name="Los D.A."/>
        </authorList>
    </citation>
    <scope>NUCLEOTIDE SEQUENCE [LARGE SCALE GENOMIC DNA]</scope>
    <source>
        <strain evidence="1">IPPAS B-1220</strain>
    </source>
</reference>
<protein>
    <submittedName>
        <fullName evidence="1">Uncharacterized protein</fullName>
    </submittedName>
</protein>
<dbReference type="STRING" id="1781255.BH720_19800"/>
<gene>
    <name evidence="1" type="ORF">BH720_19800</name>
</gene>
<name>A0A1E5QFW3_9CYAN</name>
<dbReference type="AlphaFoldDB" id="A0A1E5QFW3"/>
<sequence length="444" mass="50758">MDALLERARTLKSALIQFVLEAEGELATALETFVAQRSHQKPFDINQRNLITDTFLTQGEVNEKTPIELFIASRSDLSESDRDLLTSWHRSFIALFEVEEKLPDGFKLMNWLTSKHYLVKPNDPLTLEEMSRFQLGEIVLCRIAPVTADYWMFSGPCITKGNLGKPKLAVVIGEFKQNYRASLYSDAPDLLEEAWESVATYHQAFVEHFGSDRITGSGYQINKQITELQEKMAKQRLEAAGIDSSKSLKEIMQDAGADETELKAAAVEAGADSQELDRFLEGDDKGKSKMVLPKANLPDEIRNAENVRVFTHPRWGQMFLPNYPKFEALLDNPDWQSVSYTEALVRKYLEEPQYNWFVWQQLAQQNPDRLEQMLQTVLNRPNFQLKTDLEPLLIQEFHKLREPELPEIASVPVHLHELFQTAVAEVNKTKAKAKGKKKARKGFL</sequence>
<organism evidence="1">
    <name type="scientific">Desertifilum tharense IPPAS B-1220</name>
    <dbReference type="NCBI Taxonomy" id="1781255"/>
    <lineage>
        <taxon>Bacteria</taxon>
        <taxon>Bacillati</taxon>
        <taxon>Cyanobacteriota</taxon>
        <taxon>Cyanophyceae</taxon>
        <taxon>Desertifilales</taxon>
        <taxon>Desertifilaceae</taxon>
        <taxon>Desertifilum</taxon>
    </lineage>
</organism>
<comment type="caution">
    <text evidence="1">The sequence shown here is derived from an EMBL/GenBank/DDBJ whole genome shotgun (WGS) entry which is preliminary data.</text>
</comment>
<dbReference type="EMBL" id="MJGC01000088">
    <property type="protein sequence ID" value="OEJ73474.1"/>
    <property type="molecule type" value="Genomic_DNA"/>
</dbReference>
<dbReference type="OrthoDB" id="417079at2"/>
<dbReference type="RefSeq" id="WP_069968945.1">
    <property type="nucleotide sequence ID" value="NZ_CM124774.1"/>
</dbReference>
<proteinExistence type="predicted"/>
<accession>A0A1E5QFW3</accession>